<dbReference type="NCBIfam" id="TIGR01640">
    <property type="entry name" value="F_box_assoc_1"/>
    <property type="match status" value="1"/>
</dbReference>
<dbReference type="Proteomes" id="UP000029121">
    <property type="component" value="Unassembled WGS sequence"/>
</dbReference>
<protein>
    <recommendedName>
        <fullName evidence="6">F-box domain-containing protein</fullName>
    </recommendedName>
</protein>
<keyword evidence="5" id="KW-1185">Reference proteome</keyword>
<name>R0HSU5_9BRAS</name>
<dbReference type="SUPFAM" id="SSF81383">
    <property type="entry name" value="F-box domain"/>
    <property type="match status" value="1"/>
</dbReference>
<evidence type="ECO:0000256" key="1">
    <source>
        <dbReference type="SAM" id="MobiDB-lite"/>
    </source>
</evidence>
<evidence type="ECO:0008006" key="6">
    <source>
        <dbReference type="Google" id="ProtNLM"/>
    </source>
</evidence>
<organism evidence="4 5">
    <name type="scientific">Capsella rubella</name>
    <dbReference type="NCBI Taxonomy" id="81985"/>
    <lineage>
        <taxon>Eukaryota</taxon>
        <taxon>Viridiplantae</taxon>
        <taxon>Streptophyta</taxon>
        <taxon>Embryophyta</taxon>
        <taxon>Tracheophyta</taxon>
        <taxon>Spermatophyta</taxon>
        <taxon>Magnoliopsida</taxon>
        <taxon>eudicotyledons</taxon>
        <taxon>Gunneridae</taxon>
        <taxon>Pentapetalae</taxon>
        <taxon>rosids</taxon>
        <taxon>malvids</taxon>
        <taxon>Brassicales</taxon>
        <taxon>Brassicaceae</taxon>
        <taxon>Camelineae</taxon>
        <taxon>Capsella</taxon>
    </lineage>
</organism>
<feature type="domain" description="F-box associated beta-propeller type 3" evidence="3">
    <location>
        <begin position="78"/>
        <end position="395"/>
    </location>
</feature>
<evidence type="ECO:0000259" key="3">
    <source>
        <dbReference type="Pfam" id="PF08268"/>
    </source>
</evidence>
<evidence type="ECO:0000313" key="4">
    <source>
        <dbReference type="EMBL" id="EOA32879.1"/>
    </source>
</evidence>
<evidence type="ECO:0000313" key="5">
    <source>
        <dbReference type="Proteomes" id="UP000029121"/>
    </source>
</evidence>
<gene>
    <name evidence="4" type="ORF">CARUB_v10016194mg</name>
</gene>
<dbReference type="Pfam" id="PF00646">
    <property type="entry name" value="F-box"/>
    <property type="match status" value="1"/>
</dbReference>
<feature type="compositionally biased region" description="Acidic residues" evidence="1">
    <location>
        <begin position="416"/>
        <end position="431"/>
    </location>
</feature>
<reference evidence="5" key="1">
    <citation type="journal article" date="2013" name="Nat. Genet.">
        <title>The Capsella rubella genome and the genomic consequences of rapid mating system evolution.</title>
        <authorList>
            <person name="Slotte T."/>
            <person name="Hazzouri K.M."/>
            <person name="Agren J.A."/>
            <person name="Koenig D."/>
            <person name="Maumus F."/>
            <person name="Guo Y.L."/>
            <person name="Steige K."/>
            <person name="Platts A.E."/>
            <person name="Escobar J.S."/>
            <person name="Newman L.K."/>
            <person name="Wang W."/>
            <person name="Mandakova T."/>
            <person name="Vello E."/>
            <person name="Smith L.M."/>
            <person name="Henz S.R."/>
            <person name="Steffen J."/>
            <person name="Takuno S."/>
            <person name="Brandvain Y."/>
            <person name="Coop G."/>
            <person name="Andolfatto P."/>
            <person name="Hu T.T."/>
            <person name="Blanchette M."/>
            <person name="Clark R.M."/>
            <person name="Quesneville H."/>
            <person name="Nordborg M."/>
            <person name="Gaut B.S."/>
            <person name="Lysak M.A."/>
            <person name="Jenkins J."/>
            <person name="Grimwood J."/>
            <person name="Chapman J."/>
            <person name="Prochnik S."/>
            <person name="Shu S."/>
            <person name="Rokhsar D."/>
            <person name="Schmutz J."/>
            <person name="Weigel D."/>
            <person name="Wright S.I."/>
        </authorList>
    </citation>
    <scope>NUCLEOTIDE SEQUENCE [LARGE SCALE GENOMIC DNA]</scope>
    <source>
        <strain evidence="5">cv. Monte Gargano</strain>
    </source>
</reference>
<dbReference type="PANTHER" id="PTHR31111:SF130">
    <property type="entry name" value="F-BOX ASSOCIATED UBIQUITINATION EFFECTOR FAMILY PROTEIN"/>
    <property type="match status" value="1"/>
</dbReference>
<dbReference type="AlphaFoldDB" id="R0HSU5"/>
<accession>R0HSU5</accession>
<dbReference type="PANTHER" id="PTHR31111">
    <property type="entry name" value="BNAA05G37150D PROTEIN-RELATED"/>
    <property type="match status" value="1"/>
</dbReference>
<evidence type="ECO:0000259" key="2">
    <source>
        <dbReference type="Pfam" id="PF00646"/>
    </source>
</evidence>
<feature type="region of interest" description="Disordered" evidence="1">
    <location>
        <begin position="412"/>
        <end position="431"/>
    </location>
</feature>
<dbReference type="InterPro" id="IPR001810">
    <property type="entry name" value="F-box_dom"/>
</dbReference>
<dbReference type="EMBL" id="KB870807">
    <property type="protein sequence ID" value="EOA32879.1"/>
    <property type="molecule type" value="Genomic_DNA"/>
</dbReference>
<dbReference type="InterPro" id="IPR017451">
    <property type="entry name" value="F-box-assoc_interact_dom"/>
</dbReference>
<sequence length="431" mass="50567">MKSSSLISINDDLILEILSRLRSKSVAKFRCVSKLWASMLCSPYFKELFLTRSLAKPRLLLAIVEKGEKDSYGEDTSKGVWRFFSLPQLLNPYEKSSNLVAGAEFHLKFPRLIYHIRNLRYFQHGYNSGLVYFYGSRYDNKCVICNPNTGGYTLLPHLKRYRKTYSFFVFDPIDKQFKVLFMAYLSGCDRNHKILTVGTGDMKWRTIKCPLRYEVASEGVCINGVLYYLAETSAWDNDDYALKFDYSIVCFDVRSEKFTFFEVERFCRLINYKGKLGVVYFEDDVDTLSFGYRRLHHVEADAINRLHVWVLEDMEIQEWLKYAYTWTDDIFFRRRQVYIAGATASGEIVFSMSEYTPKEPFYVFYFNPERETLQRVEIQGFGEDVCSVYTYVNHVEDISVNDLELLKSVHPPLVEPEVEEESDSEEEEESE</sequence>
<dbReference type="Pfam" id="PF08268">
    <property type="entry name" value="FBA_3"/>
    <property type="match status" value="1"/>
</dbReference>
<proteinExistence type="predicted"/>
<dbReference type="InterPro" id="IPR013187">
    <property type="entry name" value="F-box-assoc_dom_typ3"/>
</dbReference>
<dbReference type="InterPro" id="IPR036047">
    <property type="entry name" value="F-box-like_dom_sf"/>
</dbReference>
<feature type="domain" description="F-box" evidence="2">
    <location>
        <begin position="8"/>
        <end position="47"/>
    </location>
</feature>